<dbReference type="GO" id="GO:0016740">
    <property type="term" value="F:transferase activity"/>
    <property type="evidence" value="ECO:0007669"/>
    <property type="project" value="UniProtKB-KW"/>
</dbReference>
<comment type="caution">
    <text evidence="4">The sequence shown here is derived from an EMBL/GenBank/DDBJ whole genome shotgun (WGS) entry which is preliminary data.</text>
</comment>
<dbReference type="RefSeq" id="WP_220203003.1">
    <property type="nucleotide sequence ID" value="NZ_BNJK01000001.1"/>
</dbReference>
<protein>
    <submittedName>
        <fullName evidence="4">Glycosyl transferase</fullName>
    </submittedName>
</protein>
<dbReference type="Proteomes" id="UP000597444">
    <property type="component" value="Unassembled WGS sequence"/>
</dbReference>
<dbReference type="InterPro" id="IPR029044">
    <property type="entry name" value="Nucleotide-diphossugar_trans"/>
</dbReference>
<feature type="domain" description="Galactosyltransferase C-terminal" evidence="3">
    <location>
        <begin position="215"/>
        <end position="259"/>
    </location>
</feature>
<name>A0A8J3IIR5_9CHLR</name>
<dbReference type="Gene3D" id="3.90.550.10">
    <property type="entry name" value="Spore Coat Polysaccharide Biosynthesis Protein SpsA, Chain A"/>
    <property type="match status" value="1"/>
</dbReference>
<dbReference type="InterPro" id="IPR001173">
    <property type="entry name" value="Glyco_trans_2-like"/>
</dbReference>
<dbReference type="CDD" id="cd00761">
    <property type="entry name" value="Glyco_tranf_GTA_type"/>
    <property type="match status" value="1"/>
</dbReference>
<keyword evidence="1 4" id="KW-0808">Transferase</keyword>
<reference evidence="4" key="1">
    <citation type="submission" date="2020-10" db="EMBL/GenBank/DDBJ databases">
        <title>Taxonomic study of unclassified bacteria belonging to the class Ktedonobacteria.</title>
        <authorList>
            <person name="Yabe S."/>
            <person name="Wang C.M."/>
            <person name="Zheng Y."/>
            <person name="Sakai Y."/>
            <person name="Cavaletti L."/>
            <person name="Monciardini P."/>
            <person name="Donadio S."/>
        </authorList>
    </citation>
    <scope>NUCLEOTIDE SEQUENCE</scope>
    <source>
        <strain evidence="4">ID150040</strain>
    </source>
</reference>
<evidence type="ECO:0000313" key="4">
    <source>
        <dbReference type="EMBL" id="GHO92149.1"/>
    </source>
</evidence>
<dbReference type="Pfam" id="PF00535">
    <property type="entry name" value="Glycos_transf_2"/>
    <property type="match status" value="1"/>
</dbReference>
<dbReference type="Pfam" id="PF02709">
    <property type="entry name" value="Glyco_transf_7C"/>
    <property type="match status" value="1"/>
</dbReference>
<dbReference type="SUPFAM" id="SSF53448">
    <property type="entry name" value="Nucleotide-diphospho-sugar transferases"/>
    <property type="match status" value="1"/>
</dbReference>
<keyword evidence="5" id="KW-1185">Reference proteome</keyword>
<dbReference type="PANTHER" id="PTHR43685:SF3">
    <property type="entry name" value="SLR2126 PROTEIN"/>
    <property type="match status" value="1"/>
</dbReference>
<dbReference type="InterPro" id="IPR027791">
    <property type="entry name" value="Galactosyl_T_C"/>
</dbReference>
<dbReference type="InterPro" id="IPR050834">
    <property type="entry name" value="Glycosyltransf_2"/>
</dbReference>
<dbReference type="EMBL" id="BNJK01000001">
    <property type="protein sequence ID" value="GHO92149.1"/>
    <property type="molecule type" value="Genomic_DNA"/>
</dbReference>
<organism evidence="4 5">
    <name type="scientific">Reticulibacter mediterranei</name>
    <dbReference type="NCBI Taxonomy" id="2778369"/>
    <lineage>
        <taxon>Bacteria</taxon>
        <taxon>Bacillati</taxon>
        <taxon>Chloroflexota</taxon>
        <taxon>Ktedonobacteria</taxon>
        <taxon>Ktedonobacterales</taxon>
        <taxon>Reticulibacteraceae</taxon>
        <taxon>Reticulibacter</taxon>
    </lineage>
</organism>
<dbReference type="AlphaFoldDB" id="A0A8J3IIR5"/>
<evidence type="ECO:0000259" key="3">
    <source>
        <dbReference type="Pfam" id="PF02709"/>
    </source>
</evidence>
<sequence length="352" mass="39832">MEASVVVPTWNKAAYLELTLASLLHQSFDRSRYEVIVVDDGSNDTTNTILEYFAAQAWNFRAIRQANAGRSAARNAGVRAAKGRITIFIDDDCLCDHHLVAAHVACHAGVSNKAVMGLCSSMITHIPLNREQYRQGLKEMAGHDHPVPEHPSVLQAIENALAALPDAFNLISIEDISQQPEKVRALSIPNSNPNDYYAFEHIATVSQSCPWNWFITRNASVDTDTLLRVGLFDEDFQGWGGEDIELGYRLCRAGVQFDATLDAVIYHQAHPRSMKAARLEWVYNYVKFCKKYEQPEVYLMWQLFEQMISPHEYEQIIIQLRAGCLSEAEIDAIKKRYDEYIAESMQTDLETV</sequence>
<feature type="domain" description="Glycosyltransferase 2-like" evidence="2">
    <location>
        <begin position="4"/>
        <end position="102"/>
    </location>
</feature>
<evidence type="ECO:0000259" key="2">
    <source>
        <dbReference type="Pfam" id="PF00535"/>
    </source>
</evidence>
<dbReference type="PANTHER" id="PTHR43685">
    <property type="entry name" value="GLYCOSYLTRANSFERASE"/>
    <property type="match status" value="1"/>
</dbReference>
<accession>A0A8J3IIR5</accession>
<evidence type="ECO:0000256" key="1">
    <source>
        <dbReference type="ARBA" id="ARBA00022679"/>
    </source>
</evidence>
<gene>
    <name evidence="4" type="ORF">KSF_021970</name>
</gene>
<proteinExistence type="predicted"/>
<evidence type="ECO:0000313" key="5">
    <source>
        <dbReference type="Proteomes" id="UP000597444"/>
    </source>
</evidence>